<dbReference type="OMA" id="RFDSNKD"/>
<evidence type="ECO:0000313" key="5">
    <source>
        <dbReference type="Proteomes" id="UP000189703"/>
    </source>
</evidence>
<dbReference type="SMART" id="SM00054">
    <property type="entry name" value="EFh"/>
    <property type="match status" value="4"/>
</dbReference>
<dbReference type="PROSITE" id="PS50222">
    <property type="entry name" value="EF_HAND_2"/>
    <property type="match status" value="4"/>
</dbReference>
<accession>A0A1U8B1F8</accession>
<dbReference type="GO" id="GO:0005509">
    <property type="term" value="F:calcium ion binding"/>
    <property type="evidence" value="ECO:0000318"/>
    <property type="project" value="GO_Central"/>
</dbReference>
<dbReference type="InterPro" id="IPR011992">
    <property type="entry name" value="EF-hand-dom_pair"/>
</dbReference>
<dbReference type="InterPro" id="IPR018247">
    <property type="entry name" value="EF_Hand_1_Ca_BS"/>
</dbReference>
<dbReference type="STRING" id="4432.A0A1U8B1F8"/>
<organism evidence="5 6">
    <name type="scientific">Nelumbo nucifera</name>
    <name type="common">Sacred lotus</name>
    <dbReference type="NCBI Taxonomy" id="4432"/>
    <lineage>
        <taxon>Eukaryota</taxon>
        <taxon>Viridiplantae</taxon>
        <taxon>Streptophyta</taxon>
        <taxon>Embryophyta</taxon>
        <taxon>Tracheophyta</taxon>
        <taxon>Spermatophyta</taxon>
        <taxon>Magnoliopsida</taxon>
        <taxon>Proteales</taxon>
        <taxon>Nelumbonaceae</taxon>
        <taxon>Nelumbo</taxon>
    </lineage>
</organism>
<evidence type="ECO:0000256" key="2">
    <source>
        <dbReference type="ARBA" id="ARBA00022723"/>
    </source>
</evidence>
<dbReference type="InterPro" id="IPR050145">
    <property type="entry name" value="Centrin_CML-like"/>
</dbReference>
<evidence type="ECO:0000256" key="1">
    <source>
        <dbReference type="ARBA" id="ARBA00003291"/>
    </source>
</evidence>
<dbReference type="KEGG" id="nnu:104606054"/>
<dbReference type="SUPFAM" id="SSF47473">
    <property type="entry name" value="EF-hand"/>
    <property type="match status" value="1"/>
</dbReference>
<evidence type="ECO:0000256" key="4">
    <source>
        <dbReference type="ARBA" id="ARBA00022837"/>
    </source>
</evidence>
<dbReference type="CDD" id="cd00051">
    <property type="entry name" value="EFh"/>
    <property type="match status" value="2"/>
</dbReference>
<dbReference type="Proteomes" id="UP000189703">
    <property type="component" value="Unplaced"/>
</dbReference>
<dbReference type="eggNOG" id="KOG0027">
    <property type="taxonomic scope" value="Eukaryota"/>
</dbReference>
<dbReference type="Gene3D" id="1.10.238.10">
    <property type="entry name" value="EF-hand"/>
    <property type="match status" value="2"/>
</dbReference>
<dbReference type="PANTHER" id="PTHR23050">
    <property type="entry name" value="CALCIUM BINDING PROTEIN"/>
    <property type="match status" value="1"/>
</dbReference>
<dbReference type="FunFam" id="1.10.238.10:FF:000089">
    <property type="entry name" value="calmodulin-like protein 3"/>
    <property type="match status" value="1"/>
</dbReference>
<evidence type="ECO:0000313" key="6">
    <source>
        <dbReference type="RefSeq" id="XP_010269396.1"/>
    </source>
</evidence>
<dbReference type="FunCoup" id="A0A1U8B1F8">
    <property type="interactions" value="160"/>
</dbReference>
<evidence type="ECO:0000256" key="3">
    <source>
        <dbReference type="ARBA" id="ARBA00022737"/>
    </source>
</evidence>
<keyword evidence="4" id="KW-0106">Calcium</keyword>
<dbReference type="OrthoDB" id="26525at2759"/>
<comment type="function">
    <text evidence="1">Potential calcium sensor.</text>
</comment>
<sequence length="189" mass="22131">MFQPKISFLNFLFRLPQRFLPKPTQQFSFKDRQYSGLSQAFQPNVDEMRRVFDEFDADKDGKISKKDYSALLRKLRQQDVECDEVHRIFHVIDLDRDGFIDFDEFMDAHKKGGGVKVIDIRKAFWFFDLDGDGKISPEEVLEVLNRLGESCSLDLEDCKRMVRGVDTDGDGFVDMEEFMNMMTLSMKPN</sequence>
<proteinExistence type="predicted"/>
<dbReference type="InterPro" id="IPR002048">
    <property type="entry name" value="EF_hand_dom"/>
</dbReference>
<keyword evidence="3" id="KW-0677">Repeat</keyword>
<dbReference type="GeneID" id="104606054"/>
<dbReference type="Pfam" id="PF13499">
    <property type="entry name" value="EF-hand_7"/>
    <property type="match status" value="2"/>
</dbReference>
<dbReference type="AlphaFoldDB" id="A0A1U8B1F8"/>
<keyword evidence="5" id="KW-1185">Reference proteome</keyword>
<keyword evidence="2" id="KW-0479">Metal-binding</keyword>
<reference evidence="6" key="1">
    <citation type="submission" date="2025-08" db="UniProtKB">
        <authorList>
            <consortium name="RefSeq"/>
        </authorList>
    </citation>
    <scope>IDENTIFICATION</scope>
</reference>
<protein>
    <submittedName>
        <fullName evidence="6">Calmodulin-like protein 1</fullName>
    </submittedName>
</protein>
<dbReference type="RefSeq" id="XP_010269396.1">
    <property type="nucleotide sequence ID" value="XM_010271094.2"/>
</dbReference>
<gene>
    <name evidence="6" type="primary">LOC104606054</name>
</gene>
<dbReference type="PROSITE" id="PS00018">
    <property type="entry name" value="EF_HAND_1"/>
    <property type="match status" value="4"/>
</dbReference>
<dbReference type="PRINTS" id="PR00450">
    <property type="entry name" value="RECOVERIN"/>
</dbReference>
<name>A0A1U8B1F8_NELNU</name>